<dbReference type="GO" id="GO:0008757">
    <property type="term" value="F:S-adenosylmethionine-dependent methyltransferase activity"/>
    <property type="evidence" value="ECO:0007669"/>
    <property type="project" value="InterPro"/>
</dbReference>
<keyword evidence="3" id="KW-1185">Reference proteome</keyword>
<dbReference type="PANTHER" id="PTHR43861">
    <property type="entry name" value="TRANS-ACONITATE 2-METHYLTRANSFERASE-RELATED"/>
    <property type="match status" value="1"/>
</dbReference>
<dbReference type="Gene3D" id="3.40.50.150">
    <property type="entry name" value="Vaccinia Virus protein VP39"/>
    <property type="match status" value="1"/>
</dbReference>
<comment type="caution">
    <text evidence="2">The sequence shown here is derived from an EMBL/GenBank/DDBJ whole genome shotgun (WGS) entry which is preliminary data.</text>
</comment>
<accession>A0A7J7KBP4</accession>
<dbReference type="InterPro" id="IPR029063">
    <property type="entry name" value="SAM-dependent_MTases_sf"/>
</dbReference>
<dbReference type="Pfam" id="PF08241">
    <property type="entry name" value="Methyltransf_11"/>
    <property type="match status" value="1"/>
</dbReference>
<evidence type="ECO:0000313" key="3">
    <source>
        <dbReference type="Proteomes" id="UP000593567"/>
    </source>
</evidence>
<proteinExistence type="predicted"/>
<dbReference type="OrthoDB" id="66144at2759"/>
<evidence type="ECO:0000259" key="1">
    <source>
        <dbReference type="Pfam" id="PF08241"/>
    </source>
</evidence>
<dbReference type="AlphaFoldDB" id="A0A7J7KBP4"/>
<protein>
    <recommendedName>
        <fullName evidence="1">Methyltransferase type 11 domain-containing protein</fullName>
    </recommendedName>
</protein>
<dbReference type="PANTHER" id="PTHR43861:SF1">
    <property type="entry name" value="TRANS-ACONITATE 2-METHYLTRANSFERASE"/>
    <property type="match status" value="1"/>
</dbReference>
<sequence length="137" mass="15725">MTSRNVTDLIGSAKSALTSVNKHKEQTILDIGCGTGEATNCLMQYLPFTKSVTAIDRSMEFIDYAREVNASPRITYECLNAEKDWPKEWREKFTMVYSNYVFHWIKDHNLLLRQINRAMKVNSDLFSTILSFGSTSK</sequence>
<reference evidence="2" key="1">
    <citation type="submission" date="2020-06" db="EMBL/GenBank/DDBJ databases">
        <title>Draft genome of Bugula neritina, a colonial animal packing powerful symbionts and potential medicines.</title>
        <authorList>
            <person name="Rayko M."/>
        </authorList>
    </citation>
    <scope>NUCLEOTIDE SEQUENCE [LARGE SCALE GENOMIC DNA]</scope>
    <source>
        <strain evidence="2">Kwan_BN1</strain>
    </source>
</reference>
<gene>
    <name evidence="2" type="ORF">EB796_005625</name>
</gene>
<dbReference type="SUPFAM" id="SSF53335">
    <property type="entry name" value="S-adenosyl-L-methionine-dependent methyltransferases"/>
    <property type="match status" value="1"/>
</dbReference>
<name>A0A7J7KBP4_BUGNE</name>
<dbReference type="CDD" id="cd02440">
    <property type="entry name" value="AdoMet_MTases"/>
    <property type="match status" value="1"/>
</dbReference>
<dbReference type="InterPro" id="IPR013216">
    <property type="entry name" value="Methyltransf_11"/>
</dbReference>
<evidence type="ECO:0000313" key="2">
    <source>
        <dbReference type="EMBL" id="KAF6036062.1"/>
    </source>
</evidence>
<organism evidence="2 3">
    <name type="scientific">Bugula neritina</name>
    <name type="common">Brown bryozoan</name>
    <name type="synonym">Sertularia neritina</name>
    <dbReference type="NCBI Taxonomy" id="10212"/>
    <lineage>
        <taxon>Eukaryota</taxon>
        <taxon>Metazoa</taxon>
        <taxon>Spiralia</taxon>
        <taxon>Lophotrochozoa</taxon>
        <taxon>Bryozoa</taxon>
        <taxon>Gymnolaemata</taxon>
        <taxon>Cheilostomatida</taxon>
        <taxon>Flustrina</taxon>
        <taxon>Buguloidea</taxon>
        <taxon>Bugulidae</taxon>
        <taxon>Bugula</taxon>
    </lineage>
</organism>
<feature type="domain" description="Methyltransferase type 11" evidence="1">
    <location>
        <begin position="29"/>
        <end position="123"/>
    </location>
</feature>
<dbReference type="Proteomes" id="UP000593567">
    <property type="component" value="Unassembled WGS sequence"/>
</dbReference>
<dbReference type="EMBL" id="VXIV02000787">
    <property type="protein sequence ID" value="KAF6036062.1"/>
    <property type="molecule type" value="Genomic_DNA"/>
</dbReference>